<organism evidence="12 13">
    <name type="scientific">Arcobacter acticola</name>
    <dbReference type="NCBI Taxonomy" id="1849015"/>
    <lineage>
        <taxon>Bacteria</taxon>
        <taxon>Pseudomonadati</taxon>
        <taxon>Campylobacterota</taxon>
        <taxon>Epsilonproteobacteria</taxon>
        <taxon>Campylobacterales</taxon>
        <taxon>Arcobacteraceae</taxon>
        <taxon>Arcobacter</taxon>
    </lineage>
</organism>
<keyword evidence="4 8" id="KW-1133">Transmembrane helix</keyword>
<feature type="domain" description="CNNM transmembrane" evidence="11">
    <location>
        <begin position="1"/>
        <end position="180"/>
    </location>
</feature>
<dbReference type="KEGG" id="paco:AACT_1305"/>
<dbReference type="CDD" id="cd04590">
    <property type="entry name" value="CBS_pair_CorC_HlyC_assoc"/>
    <property type="match status" value="1"/>
</dbReference>
<evidence type="ECO:0000256" key="2">
    <source>
        <dbReference type="ARBA" id="ARBA00022692"/>
    </source>
</evidence>
<dbReference type="InterPro" id="IPR000644">
    <property type="entry name" value="CBS_dom"/>
</dbReference>
<feature type="transmembrane region" description="Helical" evidence="9">
    <location>
        <begin position="90"/>
        <end position="108"/>
    </location>
</feature>
<sequence length="351" mass="39466">MEILILLFIAVIGTSFLCSILESVLLSTNASYISVLEKNNPVAGKLLKKLKTDIDKSIASILILNTIANTLGATAIGVQAQNVFAGNSTLVMVVSIILTFMILFFAEIIPKTIGAVYWKQLAPHAPRIINFFIFITYPIIIITQFVTRKIGKESSDAISREELIHSTLLSEEEGIIGDLESQIIENTLTLNNIKIKDILTPRSVVYAIEKNTLIKDIVEDKRTFKFSRVPVYEGNIDNIVGIVLTKKIFKQALTEGEKNLEDIMKPVFSLHENIHVAKALNMFIQKKEHMFIVHDSYNQTEGIVSLEDCIETLLGLEIMDELDTTADMRKLALNKMKAKRKEKEKEKEKEV</sequence>
<dbReference type="PANTHER" id="PTHR22777">
    <property type="entry name" value="HEMOLYSIN-RELATED"/>
    <property type="match status" value="1"/>
</dbReference>
<keyword evidence="2 8" id="KW-0812">Transmembrane</keyword>
<evidence type="ECO:0000256" key="4">
    <source>
        <dbReference type="ARBA" id="ARBA00022989"/>
    </source>
</evidence>
<reference evidence="12 13" key="1">
    <citation type="submission" date="2019-08" db="EMBL/GenBank/DDBJ databases">
        <title>Complete genome sequence of Arcobacter acticola.</title>
        <authorList>
            <person name="Miller W."/>
        </authorList>
    </citation>
    <scope>NUCLEOTIDE SEQUENCE [LARGE SCALE GENOMIC DNA]</scope>
    <source>
        <strain evidence="12 13">KCTC 52212</strain>
    </source>
</reference>
<dbReference type="Pfam" id="PF00571">
    <property type="entry name" value="CBS"/>
    <property type="match status" value="1"/>
</dbReference>
<dbReference type="Gene3D" id="3.10.580.10">
    <property type="entry name" value="CBS-domain"/>
    <property type="match status" value="1"/>
</dbReference>
<evidence type="ECO:0000256" key="7">
    <source>
        <dbReference type="PROSITE-ProRule" id="PRU00703"/>
    </source>
</evidence>
<dbReference type="EMBL" id="CP042652">
    <property type="protein sequence ID" value="QKE28481.1"/>
    <property type="molecule type" value="Genomic_DNA"/>
</dbReference>
<proteinExistence type="predicted"/>
<dbReference type="InterPro" id="IPR044751">
    <property type="entry name" value="Ion_transp-like_CBS"/>
</dbReference>
<dbReference type="Pfam" id="PF01595">
    <property type="entry name" value="CNNM"/>
    <property type="match status" value="1"/>
</dbReference>
<accession>A0A6M8EN68</accession>
<dbReference type="SUPFAM" id="SSF54631">
    <property type="entry name" value="CBS-domain pair"/>
    <property type="match status" value="1"/>
</dbReference>
<protein>
    <submittedName>
        <fullName evidence="12">HlyC/CorC family transporter</fullName>
    </submittedName>
</protein>
<evidence type="ECO:0000256" key="9">
    <source>
        <dbReference type="SAM" id="Phobius"/>
    </source>
</evidence>
<feature type="transmembrane region" description="Helical" evidence="9">
    <location>
        <begin position="128"/>
        <end position="146"/>
    </location>
</feature>
<keyword evidence="13" id="KW-1185">Reference proteome</keyword>
<dbReference type="PROSITE" id="PS51846">
    <property type="entry name" value="CNNM"/>
    <property type="match status" value="1"/>
</dbReference>
<evidence type="ECO:0000259" key="11">
    <source>
        <dbReference type="PROSITE" id="PS51846"/>
    </source>
</evidence>
<dbReference type="AlphaFoldDB" id="A0A6M8EN68"/>
<dbReference type="GO" id="GO:0005886">
    <property type="term" value="C:plasma membrane"/>
    <property type="evidence" value="ECO:0007669"/>
    <property type="project" value="TreeGrafter"/>
</dbReference>
<dbReference type="InterPro" id="IPR002550">
    <property type="entry name" value="CNNM"/>
</dbReference>
<feature type="transmembrane region" description="Helical" evidence="9">
    <location>
        <begin position="58"/>
        <end position="78"/>
    </location>
</feature>
<evidence type="ECO:0000313" key="12">
    <source>
        <dbReference type="EMBL" id="QKE28481.1"/>
    </source>
</evidence>
<keyword evidence="3" id="KW-0677">Repeat</keyword>
<evidence type="ECO:0000259" key="10">
    <source>
        <dbReference type="PROSITE" id="PS51371"/>
    </source>
</evidence>
<gene>
    <name evidence="12" type="ORF">AACT_1305</name>
</gene>
<comment type="subcellular location">
    <subcellularLocation>
        <location evidence="1">Membrane</location>
        <topology evidence="1">Multi-pass membrane protein</topology>
    </subcellularLocation>
</comment>
<keyword evidence="5 7" id="KW-0129">CBS domain</keyword>
<dbReference type="RefSeq" id="WP_172126056.1">
    <property type="nucleotide sequence ID" value="NZ_CP042652.1"/>
</dbReference>
<name>A0A6M8EN68_9BACT</name>
<evidence type="ECO:0000256" key="5">
    <source>
        <dbReference type="ARBA" id="ARBA00023122"/>
    </source>
</evidence>
<dbReference type="PROSITE" id="PS51371">
    <property type="entry name" value="CBS"/>
    <property type="match status" value="1"/>
</dbReference>
<feature type="domain" description="CBS" evidence="10">
    <location>
        <begin position="263"/>
        <end position="321"/>
    </location>
</feature>
<dbReference type="Proteomes" id="UP000503483">
    <property type="component" value="Chromosome"/>
</dbReference>
<evidence type="ECO:0000256" key="8">
    <source>
        <dbReference type="PROSITE-ProRule" id="PRU01193"/>
    </source>
</evidence>
<evidence type="ECO:0000256" key="3">
    <source>
        <dbReference type="ARBA" id="ARBA00022737"/>
    </source>
</evidence>
<dbReference type="PANTHER" id="PTHR22777:SF4">
    <property type="entry name" value="UPF0053 PROTEIN SLL1254"/>
    <property type="match status" value="1"/>
</dbReference>
<dbReference type="InterPro" id="IPR046342">
    <property type="entry name" value="CBS_dom_sf"/>
</dbReference>
<evidence type="ECO:0000256" key="1">
    <source>
        <dbReference type="ARBA" id="ARBA00004141"/>
    </source>
</evidence>
<evidence type="ECO:0000256" key="6">
    <source>
        <dbReference type="ARBA" id="ARBA00023136"/>
    </source>
</evidence>
<evidence type="ECO:0000313" key="13">
    <source>
        <dbReference type="Proteomes" id="UP000503483"/>
    </source>
</evidence>
<keyword evidence="6 8" id="KW-0472">Membrane</keyword>